<evidence type="ECO:0000256" key="7">
    <source>
        <dbReference type="ARBA" id="ARBA00022840"/>
    </source>
</evidence>
<evidence type="ECO:0000256" key="3">
    <source>
        <dbReference type="ARBA" id="ARBA00022679"/>
    </source>
</evidence>
<sequence length="103" mass="10986">MGGRTPSAVLDDLRDVIRSTLSDFGVIEAGVFGSTARGDDHVGSDLDLIVEFEPGRRRDVIRISDALADLTGLTVDVVDHQVVRTRAAKTGIGSSILRETVPL</sequence>
<evidence type="ECO:0000256" key="9">
    <source>
        <dbReference type="ARBA" id="ARBA00038276"/>
    </source>
</evidence>
<proteinExistence type="inferred from homology"/>
<dbReference type="AlphaFoldDB" id="A0A3E0VVY7"/>
<comment type="similarity">
    <text evidence="9">Belongs to the MntA antitoxin family.</text>
</comment>
<dbReference type="InterPro" id="IPR043519">
    <property type="entry name" value="NT_sf"/>
</dbReference>
<dbReference type="GO" id="GO:0016779">
    <property type="term" value="F:nucleotidyltransferase activity"/>
    <property type="evidence" value="ECO:0007669"/>
    <property type="project" value="UniProtKB-KW"/>
</dbReference>
<evidence type="ECO:0000256" key="2">
    <source>
        <dbReference type="ARBA" id="ARBA00022649"/>
    </source>
</evidence>
<dbReference type="OrthoDB" id="9803128at2"/>
<evidence type="ECO:0000256" key="8">
    <source>
        <dbReference type="ARBA" id="ARBA00022842"/>
    </source>
</evidence>
<dbReference type="PANTHER" id="PTHR33571:SF12">
    <property type="entry name" value="BSL3053 PROTEIN"/>
    <property type="match status" value="1"/>
</dbReference>
<evidence type="ECO:0000256" key="5">
    <source>
        <dbReference type="ARBA" id="ARBA00022723"/>
    </source>
</evidence>
<keyword evidence="3" id="KW-0808">Transferase</keyword>
<keyword evidence="7" id="KW-0067">ATP-binding</keyword>
<keyword evidence="5" id="KW-0479">Metal-binding</keyword>
<evidence type="ECO:0000256" key="4">
    <source>
        <dbReference type="ARBA" id="ARBA00022695"/>
    </source>
</evidence>
<protein>
    <recommendedName>
        <fullName evidence="10">Polymerase nucleotidyl transferase domain-containing protein</fullName>
    </recommendedName>
</protein>
<dbReference type="InterPro" id="IPR002934">
    <property type="entry name" value="Polymerase_NTP_transf_dom"/>
</dbReference>
<dbReference type="Gene3D" id="3.30.460.10">
    <property type="entry name" value="Beta Polymerase, domain 2"/>
    <property type="match status" value="1"/>
</dbReference>
<keyword evidence="6" id="KW-0547">Nucleotide-binding</keyword>
<evidence type="ECO:0000256" key="6">
    <source>
        <dbReference type="ARBA" id="ARBA00022741"/>
    </source>
</evidence>
<dbReference type="Pfam" id="PF01909">
    <property type="entry name" value="NTP_transf_2"/>
    <property type="match status" value="1"/>
</dbReference>
<accession>A0A3E0VVY7</accession>
<gene>
    <name evidence="11" type="ORF">B7R21_07625</name>
</gene>
<dbReference type="GO" id="GO:0005524">
    <property type="term" value="F:ATP binding"/>
    <property type="evidence" value="ECO:0007669"/>
    <property type="project" value="UniProtKB-KW"/>
</dbReference>
<dbReference type="RefSeq" id="WP_116282641.1">
    <property type="nucleotide sequence ID" value="NZ_NBXA01000015.1"/>
</dbReference>
<reference evidence="11 12" key="1">
    <citation type="submission" date="2017-04" db="EMBL/GenBank/DDBJ databases">
        <title>Comparative genome analysis of Subtercola boreus.</title>
        <authorList>
            <person name="Cho Y.-J."/>
            <person name="Cho A."/>
            <person name="Kim O.-S."/>
            <person name="Lee J.-I."/>
        </authorList>
    </citation>
    <scope>NUCLEOTIDE SEQUENCE [LARGE SCALE GENOMIC DNA]</scope>
    <source>
        <strain evidence="11 12">P27444</strain>
    </source>
</reference>
<evidence type="ECO:0000256" key="1">
    <source>
        <dbReference type="ARBA" id="ARBA00001946"/>
    </source>
</evidence>
<feature type="domain" description="Polymerase nucleotidyl transferase" evidence="10">
    <location>
        <begin position="16"/>
        <end position="94"/>
    </location>
</feature>
<dbReference type="CDD" id="cd05403">
    <property type="entry name" value="NT_KNTase_like"/>
    <property type="match status" value="1"/>
</dbReference>
<dbReference type="GO" id="GO:0046872">
    <property type="term" value="F:metal ion binding"/>
    <property type="evidence" value="ECO:0007669"/>
    <property type="project" value="UniProtKB-KW"/>
</dbReference>
<keyword evidence="4" id="KW-0548">Nucleotidyltransferase</keyword>
<dbReference type="Proteomes" id="UP000256709">
    <property type="component" value="Unassembled WGS sequence"/>
</dbReference>
<keyword evidence="8" id="KW-0460">Magnesium</keyword>
<organism evidence="11 12">
    <name type="scientific">Subtercola boreus</name>
    <dbReference type="NCBI Taxonomy" id="120213"/>
    <lineage>
        <taxon>Bacteria</taxon>
        <taxon>Bacillati</taxon>
        <taxon>Actinomycetota</taxon>
        <taxon>Actinomycetes</taxon>
        <taxon>Micrococcales</taxon>
        <taxon>Microbacteriaceae</taxon>
        <taxon>Subtercola</taxon>
    </lineage>
</organism>
<evidence type="ECO:0000313" key="12">
    <source>
        <dbReference type="Proteomes" id="UP000256709"/>
    </source>
</evidence>
<comment type="cofactor">
    <cofactor evidence="1">
        <name>Mg(2+)</name>
        <dbReference type="ChEBI" id="CHEBI:18420"/>
    </cofactor>
</comment>
<evidence type="ECO:0000313" key="11">
    <source>
        <dbReference type="EMBL" id="RFA13921.1"/>
    </source>
</evidence>
<dbReference type="EMBL" id="NBXA01000015">
    <property type="protein sequence ID" value="RFA13921.1"/>
    <property type="molecule type" value="Genomic_DNA"/>
</dbReference>
<dbReference type="InterPro" id="IPR052038">
    <property type="entry name" value="Type-VII_TA_antitoxin"/>
</dbReference>
<name>A0A3E0VVY7_9MICO</name>
<comment type="caution">
    <text evidence="11">The sequence shown here is derived from an EMBL/GenBank/DDBJ whole genome shotgun (WGS) entry which is preliminary data.</text>
</comment>
<evidence type="ECO:0000259" key="10">
    <source>
        <dbReference type="Pfam" id="PF01909"/>
    </source>
</evidence>
<dbReference type="SUPFAM" id="SSF81301">
    <property type="entry name" value="Nucleotidyltransferase"/>
    <property type="match status" value="1"/>
</dbReference>
<dbReference type="PANTHER" id="PTHR33571">
    <property type="entry name" value="SSL8005 PROTEIN"/>
    <property type="match status" value="1"/>
</dbReference>
<keyword evidence="2" id="KW-1277">Toxin-antitoxin system</keyword>